<reference evidence="6 7" key="1">
    <citation type="submission" date="2019-08" db="EMBL/GenBank/DDBJ databases">
        <title>Hyperibacter terrae gen. nov., sp. nov. and Hyperibacter viscosus sp. nov., two new members in the family Rhodospirillaceae isolated from the rhizosphere of Hypericum perforatum.</title>
        <authorList>
            <person name="Noviana Z."/>
        </authorList>
    </citation>
    <scope>NUCLEOTIDE SEQUENCE [LARGE SCALE GENOMIC DNA]</scope>
    <source>
        <strain evidence="6 7">R5913</strain>
    </source>
</reference>
<dbReference type="Pfam" id="PF13180">
    <property type="entry name" value="PDZ_2"/>
    <property type="match status" value="1"/>
</dbReference>
<organism evidence="6 7">
    <name type="scientific">Hypericibacter terrae</name>
    <dbReference type="NCBI Taxonomy" id="2602015"/>
    <lineage>
        <taxon>Bacteria</taxon>
        <taxon>Pseudomonadati</taxon>
        <taxon>Pseudomonadota</taxon>
        <taxon>Alphaproteobacteria</taxon>
        <taxon>Rhodospirillales</taxon>
        <taxon>Dongiaceae</taxon>
        <taxon>Hypericibacter</taxon>
    </lineage>
</organism>
<keyword evidence="7" id="KW-1185">Reference proteome</keyword>
<dbReference type="Gene3D" id="2.40.10.120">
    <property type="match status" value="1"/>
</dbReference>
<evidence type="ECO:0000259" key="5">
    <source>
        <dbReference type="PROSITE" id="PS50106"/>
    </source>
</evidence>
<dbReference type="InterPro" id="IPR009003">
    <property type="entry name" value="Peptidase_S1_PA"/>
</dbReference>
<dbReference type="PANTHER" id="PTHR22939">
    <property type="entry name" value="SERINE PROTEASE FAMILY S1C HTRA-RELATED"/>
    <property type="match status" value="1"/>
</dbReference>
<dbReference type="Proteomes" id="UP000326202">
    <property type="component" value="Chromosome"/>
</dbReference>
<dbReference type="PANTHER" id="PTHR22939:SF129">
    <property type="entry name" value="SERINE PROTEASE HTRA2, MITOCHONDRIAL"/>
    <property type="match status" value="1"/>
</dbReference>
<evidence type="ECO:0000256" key="4">
    <source>
        <dbReference type="ARBA" id="ARBA00022825"/>
    </source>
</evidence>
<keyword evidence="2 6" id="KW-0645">Protease</keyword>
<dbReference type="GO" id="GO:0042597">
    <property type="term" value="C:periplasmic space"/>
    <property type="evidence" value="ECO:0007669"/>
    <property type="project" value="TreeGrafter"/>
</dbReference>
<dbReference type="EMBL" id="CP042906">
    <property type="protein sequence ID" value="QEX15591.1"/>
    <property type="molecule type" value="Genomic_DNA"/>
</dbReference>
<dbReference type="AlphaFoldDB" id="A0A5J6MEL3"/>
<name>A0A5J6MEL3_9PROT</name>
<dbReference type="KEGG" id="htq:FRZ44_08780"/>
<evidence type="ECO:0000313" key="6">
    <source>
        <dbReference type="EMBL" id="QEX15591.1"/>
    </source>
</evidence>
<dbReference type="InterPro" id="IPR001940">
    <property type="entry name" value="Peptidase_S1C"/>
</dbReference>
<dbReference type="Gene3D" id="2.30.42.10">
    <property type="match status" value="1"/>
</dbReference>
<dbReference type="InterPro" id="IPR036034">
    <property type="entry name" value="PDZ_sf"/>
</dbReference>
<dbReference type="SUPFAM" id="SSF50156">
    <property type="entry name" value="PDZ domain-like"/>
    <property type="match status" value="1"/>
</dbReference>
<evidence type="ECO:0000313" key="7">
    <source>
        <dbReference type="Proteomes" id="UP000326202"/>
    </source>
</evidence>
<dbReference type="InterPro" id="IPR001478">
    <property type="entry name" value="PDZ"/>
</dbReference>
<accession>A0A5J6MEL3</accession>
<sequence>MPATPSTASLQVFSRTLSGLVAKAAPGIVAIHSHRSRASGFVWRPGLIVTPHEALAEEGEITVALPDGETLPVTLAGRDPTTDVALLRVDRMDLQPVSLAAEPVAAGSIAIVVGAQEGAPTAAFGVVSLSGSEWRSLRGGEIDARIELDLSLRRSAEGGLVLDPGGQAFGMAVFGPRRRVLVIPSATIDRVAARLETHGRIPRGYLGLALRTVPIEEAGVGAMVLGVEAGGPGAAAGVRQGDVILAWNGDPIRSVRTLLKALGPDSVTTIVRLSLKRAGEPVELSLTVGERPEA</sequence>
<evidence type="ECO:0000256" key="3">
    <source>
        <dbReference type="ARBA" id="ARBA00022801"/>
    </source>
</evidence>
<dbReference type="GO" id="GO:0006515">
    <property type="term" value="P:protein quality control for misfolded or incompletely synthesized proteins"/>
    <property type="evidence" value="ECO:0007669"/>
    <property type="project" value="TreeGrafter"/>
</dbReference>
<dbReference type="Pfam" id="PF13365">
    <property type="entry name" value="Trypsin_2"/>
    <property type="match status" value="1"/>
</dbReference>
<dbReference type="SUPFAM" id="SSF50494">
    <property type="entry name" value="Trypsin-like serine proteases"/>
    <property type="match status" value="1"/>
</dbReference>
<protein>
    <submittedName>
        <fullName evidence="6">Serine protease</fullName>
    </submittedName>
</protein>
<evidence type="ECO:0000256" key="1">
    <source>
        <dbReference type="ARBA" id="ARBA00010541"/>
    </source>
</evidence>
<dbReference type="SMART" id="SM00228">
    <property type="entry name" value="PDZ"/>
    <property type="match status" value="1"/>
</dbReference>
<proteinExistence type="inferred from homology"/>
<gene>
    <name evidence="6" type="ORF">FRZ44_08780</name>
</gene>
<comment type="similarity">
    <text evidence="1">Belongs to the peptidase S1C family.</text>
</comment>
<feature type="domain" description="PDZ" evidence="5">
    <location>
        <begin position="190"/>
        <end position="274"/>
    </location>
</feature>
<dbReference type="OrthoDB" id="9792183at2"/>
<dbReference type="RefSeq" id="WP_151176029.1">
    <property type="nucleotide sequence ID" value="NZ_CP042906.1"/>
</dbReference>
<keyword evidence="4" id="KW-0720">Serine protease</keyword>
<dbReference type="GO" id="GO:0004252">
    <property type="term" value="F:serine-type endopeptidase activity"/>
    <property type="evidence" value="ECO:0007669"/>
    <property type="project" value="InterPro"/>
</dbReference>
<dbReference type="PRINTS" id="PR00834">
    <property type="entry name" value="PROTEASES2C"/>
</dbReference>
<dbReference type="PROSITE" id="PS50106">
    <property type="entry name" value="PDZ"/>
    <property type="match status" value="1"/>
</dbReference>
<keyword evidence="3" id="KW-0378">Hydrolase</keyword>
<evidence type="ECO:0000256" key="2">
    <source>
        <dbReference type="ARBA" id="ARBA00022670"/>
    </source>
</evidence>